<dbReference type="GO" id="GO:0016757">
    <property type="term" value="F:glycosyltransferase activity"/>
    <property type="evidence" value="ECO:0007669"/>
    <property type="project" value="UniProtKB-KW"/>
</dbReference>
<gene>
    <name evidence="2" type="ORF">MTR62_09730</name>
</gene>
<dbReference type="PIRSF" id="PIRSF001549">
    <property type="entry name" value="His-tRNA_synth"/>
    <property type="match status" value="1"/>
</dbReference>
<dbReference type="PANTHER" id="PTHR43707:SF1">
    <property type="entry name" value="HISTIDINE--TRNA LIGASE, MITOCHONDRIAL-RELATED"/>
    <property type="match status" value="1"/>
</dbReference>
<evidence type="ECO:0000259" key="1">
    <source>
        <dbReference type="Pfam" id="PF13393"/>
    </source>
</evidence>
<dbReference type="EMBL" id="JALHLF010000031">
    <property type="protein sequence ID" value="MCJ2182970.1"/>
    <property type="molecule type" value="Genomic_DNA"/>
</dbReference>
<feature type="domain" description="Class II Histidinyl-tRNA synthetase (HisRS)-like catalytic core" evidence="1">
    <location>
        <begin position="12"/>
        <end position="313"/>
    </location>
</feature>
<evidence type="ECO:0000313" key="2">
    <source>
        <dbReference type="EMBL" id="MCJ2182970.1"/>
    </source>
</evidence>
<dbReference type="SUPFAM" id="SSF55681">
    <property type="entry name" value="Class II aaRS and biotin synthetases"/>
    <property type="match status" value="1"/>
</dbReference>
<name>A0ABT0BDI3_9SPHN</name>
<dbReference type="PANTHER" id="PTHR43707">
    <property type="entry name" value="HISTIDYL-TRNA SYNTHETASE"/>
    <property type="match status" value="1"/>
</dbReference>
<sequence length="375" mass="39803">MQDTDRDLLPEGLGDRLPDQARVAQHVRRVGHDVLAGHGYARVEPPLLEFEKSLASRMAGVQMRRMFRFVDPSSLRLLALRSDITAQVARMAATSLSGAARPLRLSYSGPVTTIKGDGLDPSRERLQVGAELIGTDTVAAAAEIVELAIEALSAAGATGISVDFTLPDLVDTLSDGPLPLAPGYRIEQVREMLDAKNAGGLVDVGGEGYLPLLYAVGPFESAIAQLEAFAAQGALDSRIAGLREIAARIGAKARITLDPSERHGFEYQSWFGFTIYAEGISGSLGRGGTYRILGQAGEEPEAATGFSLYPDPLIEALAVSSPEPDKLFLPLGHDPQLAAQQRAVGWITVAALSENDDARALGCSHRLEGGEAVRL</sequence>
<comment type="caution">
    <text evidence="2">The sequence shown here is derived from an EMBL/GenBank/DDBJ whole genome shotgun (WGS) entry which is preliminary data.</text>
</comment>
<dbReference type="InterPro" id="IPR004516">
    <property type="entry name" value="HisRS/HisZ"/>
</dbReference>
<dbReference type="InterPro" id="IPR041715">
    <property type="entry name" value="HisRS-like_core"/>
</dbReference>
<dbReference type="Proteomes" id="UP001162881">
    <property type="component" value="Unassembled WGS sequence"/>
</dbReference>
<protein>
    <submittedName>
        <fullName evidence="2">ATP phosphoribosyltransferase regulatory subunit</fullName>
    </submittedName>
</protein>
<accession>A0ABT0BDI3</accession>
<keyword evidence="2" id="KW-0808">Transferase</keyword>
<dbReference type="Pfam" id="PF13393">
    <property type="entry name" value="tRNA-synt_His"/>
    <property type="match status" value="1"/>
</dbReference>
<reference evidence="2" key="1">
    <citation type="submission" date="2022-03" db="EMBL/GenBank/DDBJ databases">
        <title>Identification of a novel bacterium isolated from mangrove sediments.</title>
        <authorList>
            <person name="Pan X."/>
        </authorList>
    </citation>
    <scope>NUCLEOTIDE SEQUENCE</scope>
    <source>
        <strain evidence="2">B1949</strain>
    </source>
</reference>
<keyword evidence="2" id="KW-0328">Glycosyltransferase</keyword>
<organism evidence="2 3">
    <name type="scientific">Novosphingobium organovorum</name>
    <dbReference type="NCBI Taxonomy" id="2930092"/>
    <lineage>
        <taxon>Bacteria</taxon>
        <taxon>Pseudomonadati</taxon>
        <taxon>Pseudomonadota</taxon>
        <taxon>Alphaproteobacteria</taxon>
        <taxon>Sphingomonadales</taxon>
        <taxon>Sphingomonadaceae</taxon>
        <taxon>Novosphingobium</taxon>
    </lineage>
</organism>
<keyword evidence="3" id="KW-1185">Reference proteome</keyword>
<dbReference type="InterPro" id="IPR045864">
    <property type="entry name" value="aa-tRNA-synth_II/BPL/LPL"/>
</dbReference>
<dbReference type="RefSeq" id="WP_244019898.1">
    <property type="nucleotide sequence ID" value="NZ_JALHLF010000031.1"/>
</dbReference>
<dbReference type="Gene3D" id="3.30.930.10">
    <property type="entry name" value="Bira Bifunctional Protein, Domain 2"/>
    <property type="match status" value="1"/>
</dbReference>
<proteinExistence type="predicted"/>
<evidence type="ECO:0000313" key="3">
    <source>
        <dbReference type="Proteomes" id="UP001162881"/>
    </source>
</evidence>